<comment type="cofactor">
    <cofactor evidence="2">
        <name>Mg(2+)</name>
        <dbReference type="ChEBI" id="CHEBI:18420"/>
    </cofactor>
</comment>
<dbReference type="EMBL" id="LT969568">
    <property type="protein sequence ID" value="SOV76819.1"/>
    <property type="molecule type" value="Genomic_DNA"/>
</dbReference>
<protein>
    <recommendedName>
        <fullName evidence="6">UTP-monosaccharide-1-phosphate uridylyltransferase</fullName>
        <ecNumber evidence="6">2.7.7.64</ecNumber>
    </recommendedName>
</protein>
<keyword evidence="4 8" id="KW-0548">Nucleotidyltransferase</keyword>
<dbReference type="VEuPathDB" id="PlasmoDB:PRG01_0516800"/>
<dbReference type="SUPFAM" id="SSF53448">
    <property type="entry name" value="Nucleotide-diphospho-sugar transferases"/>
    <property type="match status" value="2"/>
</dbReference>
<dbReference type="VEuPathDB" id="PlasmoDB:PRCDC_0516600"/>
<keyword evidence="3 8" id="KW-0808">Transferase</keyword>
<dbReference type="OrthoDB" id="532420at2759"/>
<accession>A0A2P9D792</accession>
<dbReference type="SUPFAM" id="SSF69349">
    <property type="entry name" value="Phage fibre proteins"/>
    <property type="match status" value="1"/>
</dbReference>
<dbReference type="AlphaFoldDB" id="A0A2P9D792"/>
<dbReference type="EC" id="2.7.7.64" evidence="6"/>
<evidence type="ECO:0000256" key="6">
    <source>
        <dbReference type="ARBA" id="ARBA00039080"/>
    </source>
</evidence>
<dbReference type="Pfam" id="PF01704">
    <property type="entry name" value="UDPGP"/>
    <property type="match status" value="1"/>
</dbReference>
<evidence type="ECO:0000256" key="4">
    <source>
        <dbReference type="ARBA" id="ARBA00022695"/>
    </source>
</evidence>
<comment type="catalytic activity">
    <reaction evidence="7">
        <text>a monosaccharide 1-phosphate + UTP + H(+) = a UDP-monosaccharide + diphosphate</text>
        <dbReference type="Rhea" id="RHEA:13205"/>
        <dbReference type="ChEBI" id="CHEBI:15378"/>
        <dbReference type="ChEBI" id="CHEBI:33019"/>
        <dbReference type="ChEBI" id="CHEBI:46398"/>
        <dbReference type="ChEBI" id="CHEBI:140358"/>
        <dbReference type="ChEBI" id="CHEBI:140359"/>
        <dbReference type="EC" id="2.7.7.64"/>
    </reaction>
</comment>
<dbReference type="PANTHER" id="PTHR11952:SF9">
    <property type="entry name" value="UDP-SUGAR PYROPHOSPHORYLASE"/>
    <property type="match status" value="1"/>
</dbReference>
<dbReference type="PANTHER" id="PTHR11952">
    <property type="entry name" value="UDP- GLUCOSE PYROPHOSPHORYLASE"/>
    <property type="match status" value="1"/>
</dbReference>
<evidence type="ECO:0000313" key="8">
    <source>
        <dbReference type="EMBL" id="SOV76819.1"/>
    </source>
</evidence>
<dbReference type="InterPro" id="IPR002618">
    <property type="entry name" value="UDPGP_fam"/>
</dbReference>
<comment type="cofactor">
    <cofactor evidence="1">
        <name>Mn(2+)</name>
        <dbReference type="ChEBI" id="CHEBI:29035"/>
    </cofactor>
</comment>
<name>A0A2P9D792_PLARE</name>
<dbReference type="Proteomes" id="UP000240500">
    <property type="component" value="Chromosome 5"/>
</dbReference>
<dbReference type="GO" id="GO:0003977">
    <property type="term" value="F:UDP-N-acetylglucosamine diphosphorylase activity"/>
    <property type="evidence" value="ECO:0007669"/>
    <property type="project" value="TreeGrafter"/>
</dbReference>
<dbReference type="FunFam" id="2.160.10.30:FF:000002">
    <property type="entry name" value="UTP--glucose-1-phosphate uridylyltransferase, putative"/>
    <property type="match status" value="1"/>
</dbReference>
<dbReference type="InterPro" id="IPR029044">
    <property type="entry name" value="Nucleotide-diphossugar_trans"/>
</dbReference>
<reference evidence="8 9" key="1">
    <citation type="submission" date="2016-09" db="EMBL/GenBank/DDBJ databases">
        <authorList>
            <consortium name="Pathogen Informatics"/>
        </authorList>
    </citation>
    <scope>NUCLEOTIDE SEQUENCE [LARGE SCALE GENOMIC DNA]</scope>
</reference>
<dbReference type="GO" id="GO:0006048">
    <property type="term" value="P:UDP-N-acetylglucosamine biosynthetic process"/>
    <property type="evidence" value="ECO:0007669"/>
    <property type="project" value="TreeGrafter"/>
</dbReference>
<evidence type="ECO:0000256" key="7">
    <source>
        <dbReference type="ARBA" id="ARBA00048259"/>
    </source>
</evidence>
<evidence type="ECO:0000256" key="2">
    <source>
        <dbReference type="ARBA" id="ARBA00001946"/>
    </source>
</evidence>
<comment type="similarity">
    <text evidence="5">Belongs to the USP family.</text>
</comment>
<evidence type="ECO:0000313" key="9">
    <source>
        <dbReference type="Proteomes" id="UP000240500"/>
    </source>
</evidence>
<gene>
    <name evidence="8" type="ORF">PRG01_0516800</name>
</gene>
<organism evidence="8 9">
    <name type="scientific">Plasmodium reichenowi</name>
    <dbReference type="NCBI Taxonomy" id="5854"/>
    <lineage>
        <taxon>Eukaryota</taxon>
        <taxon>Sar</taxon>
        <taxon>Alveolata</taxon>
        <taxon>Apicomplexa</taxon>
        <taxon>Aconoidasida</taxon>
        <taxon>Haemosporida</taxon>
        <taxon>Plasmodiidae</taxon>
        <taxon>Plasmodium</taxon>
        <taxon>Plasmodium (Laverania)</taxon>
    </lineage>
</organism>
<evidence type="ECO:0000256" key="3">
    <source>
        <dbReference type="ARBA" id="ARBA00022679"/>
    </source>
</evidence>
<dbReference type="Gene3D" id="3.90.550.10">
    <property type="entry name" value="Spore Coat Polysaccharide Biosynthesis Protein SpsA, Chain A"/>
    <property type="match status" value="2"/>
</dbReference>
<sequence length="882" mass="103636">MQKLNTIMNTLGENKKYVDYLIRTEQFELLAHEGLNEKNIYDIINQIKEFELMYPDGFIKYIEKGREFLKRSQMNINEYYNYKIEKPDNLIKIKFHLTNDITFKKEDIKNNFLNVDNKLLYNNYYINNNILYRNKTFNPILKKNKKKHTSYHHREILNNSHGVSSNESTPVNILKKKKEKSNMYINKQYPTYVNGIRQINTHKNVKDGSYNEDKKIKYSEKGNMSDYKCSLGILNNNHQRSYEESNIFTLEQFLYYEKIGLDHIDKISFILLAGGLGERLKHKDIKIKLFTNLISEQTYIEYYCNYIRCFEKYIKKEKKKKMNIPFIIMLSDDTYEKTLCFFEEKNYFGLEKNQVHFLKQNKVFCFKNNQAHLDFTYEKNTFIISKKPHGHGDIHYLINKYNILDKLIKDGYKYLFFFQDTNALALKVLFVCLGVSIQKQLHMNFLAVSRKPGEEIGALCTLNNNEKSMTVNLEYNIFDSLLSSNDIKEVIQKDGFSLYPGNTSAILYEINKYNEILKKTNGNIPEYINPKYMDNTRNHFKCPTRIESMMQDIALYFYEHKRNKTTQASTVMRDNTQMVMRENTQMVMRENTQMVVGDNTQMVVGDNTQMVVGDNTQMVVGDNTQMVVGDNTQMVVGDNTQMVMPDNTSVVISNNSICNNKKGNNMDDINLYDNITNVGVTELDRCLCFSPVKNNSINAYKKILNNIHPECMFSAETDLYYSNCRFIQLACIYNKKKFILDEIPTKTFNGISYFVPPKILIEPEFSFTLTHLIKKIKGNITIKNGATLWLKANAIITNLYLDGTLIIENKTYKKKNYDHISLPIILDQNVYIKNKGYEIVPTNHFYYNKQKKFSDHIEQNIYENIQIRGYNIIKKEALLITN</sequence>
<dbReference type="Gene3D" id="2.160.10.30">
    <property type="match status" value="1"/>
</dbReference>
<evidence type="ECO:0000256" key="1">
    <source>
        <dbReference type="ARBA" id="ARBA00001936"/>
    </source>
</evidence>
<proteinExistence type="inferred from homology"/>
<evidence type="ECO:0000256" key="5">
    <source>
        <dbReference type="ARBA" id="ARBA00038047"/>
    </source>
</evidence>
<dbReference type="InterPro" id="IPR039741">
    <property type="entry name" value="UDP-sugar_pyrophosphorylase"/>
</dbReference>
<dbReference type="GO" id="GO:0051748">
    <property type="term" value="F:UTP-monosaccharide-1-phosphate uridylyltransferase activity"/>
    <property type="evidence" value="ECO:0007669"/>
    <property type="project" value="UniProtKB-EC"/>
</dbReference>